<dbReference type="InterPro" id="IPR000073">
    <property type="entry name" value="AB_hydrolase_1"/>
</dbReference>
<dbReference type="Proteomes" id="UP000269374">
    <property type="component" value="Chromosome"/>
</dbReference>
<dbReference type="KEGG" id="lact:D7I46_11335"/>
<evidence type="ECO:0000259" key="1">
    <source>
        <dbReference type="Pfam" id="PF12146"/>
    </source>
</evidence>
<dbReference type="PRINTS" id="PR00111">
    <property type="entry name" value="ABHYDROLASE"/>
</dbReference>
<dbReference type="SUPFAM" id="SSF53474">
    <property type="entry name" value="alpha/beta-Hydrolases"/>
    <property type="match status" value="1"/>
</dbReference>
<dbReference type="GO" id="GO:0016787">
    <property type="term" value="F:hydrolase activity"/>
    <property type="evidence" value="ECO:0007669"/>
    <property type="project" value="UniProtKB-KW"/>
</dbReference>
<name>A0A387BKN8_9LACT</name>
<dbReference type="InterPro" id="IPR022742">
    <property type="entry name" value="Hydrolase_4"/>
</dbReference>
<dbReference type="OrthoDB" id="9806902at2"/>
<dbReference type="InterPro" id="IPR051044">
    <property type="entry name" value="MAG_DAG_Lipase"/>
</dbReference>
<dbReference type="PANTHER" id="PTHR11614">
    <property type="entry name" value="PHOSPHOLIPASE-RELATED"/>
    <property type="match status" value="1"/>
</dbReference>
<protein>
    <submittedName>
        <fullName evidence="2">Alpha/beta fold hydrolase</fullName>
    </submittedName>
</protein>
<evidence type="ECO:0000313" key="2">
    <source>
        <dbReference type="EMBL" id="AYG01597.1"/>
    </source>
</evidence>
<organism evidence="2 3">
    <name type="scientific">Lactococcus allomyrinae</name>
    <dbReference type="NCBI Taxonomy" id="2419773"/>
    <lineage>
        <taxon>Bacteria</taxon>
        <taxon>Bacillati</taxon>
        <taxon>Bacillota</taxon>
        <taxon>Bacilli</taxon>
        <taxon>Lactobacillales</taxon>
        <taxon>Streptococcaceae</taxon>
        <taxon>Lactococcus</taxon>
    </lineage>
</organism>
<feature type="domain" description="Serine aminopeptidase S33" evidence="1">
    <location>
        <begin position="24"/>
        <end position="257"/>
    </location>
</feature>
<keyword evidence="2" id="KW-0378">Hydrolase</keyword>
<dbReference type="RefSeq" id="WP_120772967.1">
    <property type="nucleotide sequence ID" value="NZ_CP032627.1"/>
</dbReference>
<gene>
    <name evidence="2" type="ORF">D7I46_11335</name>
</gene>
<keyword evidence="3" id="KW-1185">Reference proteome</keyword>
<evidence type="ECO:0000313" key="3">
    <source>
        <dbReference type="Proteomes" id="UP000269374"/>
    </source>
</evidence>
<dbReference type="InterPro" id="IPR029058">
    <property type="entry name" value="AB_hydrolase_fold"/>
</dbReference>
<dbReference type="Pfam" id="PF12146">
    <property type="entry name" value="Hydrolase_4"/>
    <property type="match status" value="1"/>
</dbReference>
<proteinExistence type="predicted"/>
<dbReference type="AlphaFoldDB" id="A0A387BKN8"/>
<dbReference type="Gene3D" id="3.40.50.1820">
    <property type="entry name" value="alpha/beta hydrolase"/>
    <property type="match status" value="1"/>
</dbReference>
<accession>A0A387BKN8</accession>
<dbReference type="EMBL" id="CP032627">
    <property type="protein sequence ID" value="AYG01597.1"/>
    <property type="molecule type" value="Genomic_DNA"/>
</dbReference>
<sequence>MEILYLDTADRHKIRMTCFAPDTKPKGVIQFVHGFGEGLEHFADLAGFLIAKGYAFVVHDQRGFGKEAHRRGVHGSYENFLNDIEIVREWIGQKFPQVPVVLFGFSMGGNISSNYILKRGSKSYQALVLESPWLSLDKNPKKATIALAKFLGNLNKNLRIKSGLNVQAIMRDKARLSEILTDGIYHDTISMRLFSEVREHGEYALENANKIKIPTLLLGAEQDKIVSIRAIRTFAERADKNMKYHEVAGGYHCLHYDLGYDQTRHLLVGFLDGIF</sequence>
<reference evidence="2 3" key="1">
    <citation type="submission" date="2018-09" db="EMBL/GenBank/DDBJ databases">
        <title>Genome sequencing of strain 1JSPR-7.</title>
        <authorList>
            <person name="Heo J."/>
            <person name="Kim S.-J."/>
            <person name="Kwon S.-W."/>
        </authorList>
    </citation>
    <scope>NUCLEOTIDE SEQUENCE [LARGE SCALE GENOMIC DNA]</scope>
    <source>
        <strain evidence="2 3">1JSPR-7</strain>
    </source>
</reference>